<name>A0A7W7CG83_9PSEU</name>
<keyword evidence="3" id="KW-0804">Transcription</keyword>
<gene>
    <name evidence="5" type="ORF">HNR67_006475</name>
</gene>
<dbReference type="InterPro" id="IPR036388">
    <property type="entry name" value="WH-like_DNA-bd_sf"/>
</dbReference>
<dbReference type="PANTHER" id="PTHR43132:SF6">
    <property type="entry name" value="HTH-TYPE TRANSCRIPTIONAL REPRESSOR CZRA"/>
    <property type="match status" value="1"/>
</dbReference>
<dbReference type="GO" id="GO:0003677">
    <property type="term" value="F:DNA binding"/>
    <property type="evidence" value="ECO:0007669"/>
    <property type="project" value="UniProtKB-KW"/>
</dbReference>
<organism evidence="5 6">
    <name type="scientific">Crossiella cryophila</name>
    <dbReference type="NCBI Taxonomy" id="43355"/>
    <lineage>
        <taxon>Bacteria</taxon>
        <taxon>Bacillati</taxon>
        <taxon>Actinomycetota</taxon>
        <taxon>Actinomycetes</taxon>
        <taxon>Pseudonocardiales</taxon>
        <taxon>Pseudonocardiaceae</taxon>
        <taxon>Crossiella</taxon>
    </lineage>
</organism>
<dbReference type="EMBL" id="JACHMH010000001">
    <property type="protein sequence ID" value="MBB4680357.1"/>
    <property type="molecule type" value="Genomic_DNA"/>
</dbReference>
<dbReference type="SMART" id="SM00418">
    <property type="entry name" value="HTH_ARSR"/>
    <property type="match status" value="1"/>
</dbReference>
<dbReference type="InterPro" id="IPR001845">
    <property type="entry name" value="HTH_ArsR_DNA-bd_dom"/>
</dbReference>
<accession>A0A7W7CG83</accession>
<dbReference type="Proteomes" id="UP000533598">
    <property type="component" value="Unassembled WGS sequence"/>
</dbReference>
<dbReference type="AlphaFoldDB" id="A0A7W7CG83"/>
<keyword evidence="1" id="KW-0805">Transcription regulation</keyword>
<dbReference type="InterPro" id="IPR036390">
    <property type="entry name" value="WH_DNA-bd_sf"/>
</dbReference>
<dbReference type="InterPro" id="IPR051011">
    <property type="entry name" value="Metal_resp_trans_reg"/>
</dbReference>
<keyword evidence="6" id="KW-1185">Reference proteome</keyword>
<evidence type="ECO:0000313" key="5">
    <source>
        <dbReference type="EMBL" id="MBB4680357.1"/>
    </source>
</evidence>
<evidence type="ECO:0000259" key="4">
    <source>
        <dbReference type="SMART" id="SM00418"/>
    </source>
</evidence>
<dbReference type="Pfam" id="PF01022">
    <property type="entry name" value="HTH_5"/>
    <property type="match status" value="1"/>
</dbReference>
<feature type="domain" description="HTH arsR-type" evidence="4">
    <location>
        <begin position="242"/>
        <end position="312"/>
    </location>
</feature>
<evidence type="ECO:0000256" key="1">
    <source>
        <dbReference type="ARBA" id="ARBA00023015"/>
    </source>
</evidence>
<reference evidence="5 6" key="1">
    <citation type="submission" date="2020-08" db="EMBL/GenBank/DDBJ databases">
        <title>Sequencing the genomes of 1000 actinobacteria strains.</title>
        <authorList>
            <person name="Klenk H.-P."/>
        </authorList>
    </citation>
    <scope>NUCLEOTIDE SEQUENCE [LARGE SCALE GENOMIC DNA]</scope>
    <source>
        <strain evidence="5 6">DSM 44230</strain>
    </source>
</reference>
<dbReference type="GO" id="GO:0003700">
    <property type="term" value="F:DNA-binding transcription factor activity"/>
    <property type="evidence" value="ECO:0007669"/>
    <property type="project" value="InterPro"/>
</dbReference>
<dbReference type="Gene3D" id="1.10.10.10">
    <property type="entry name" value="Winged helix-like DNA-binding domain superfamily/Winged helix DNA-binding domain"/>
    <property type="match status" value="1"/>
</dbReference>
<protein>
    <submittedName>
        <fullName evidence="5">DNA-binding transcriptional ArsR family regulator</fullName>
    </submittedName>
</protein>
<dbReference type="RefSeq" id="WP_185006102.1">
    <property type="nucleotide sequence ID" value="NZ_BAAAUI010000005.1"/>
</dbReference>
<sequence length="317" mass="33415">MVAIEFAAQGVARVRLSVSCLWEVMAGLRMRRGGEGRVLHASWLARTAGPPTDSLLWQLVPAAPHYIPDFLTPPPHTPDLATELAALTATPPELVRAHLDLSGIPRTPEILALHDDPAAGLTRLAAEITGYWQQALAPDWPRIRALLDREVFRGARVLAEQGIGALLNDLHESVRWDGAELTVANNHCQAPNVTDGPGLVLIPSVFVWPSVLSISAGEAPQLAYPARGVAALWETPAGPTENLGAVLGRSRARLLTEMTAPTSTTELARRTGMSAGAVSQHLNALRGAGLVASHRVGKGVLSARTALAEALLVGGAG</sequence>
<comment type="caution">
    <text evidence="5">The sequence shown here is derived from an EMBL/GenBank/DDBJ whole genome shotgun (WGS) entry which is preliminary data.</text>
</comment>
<keyword evidence="2 5" id="KW-0238">DNA-binding</keyword>
<dbReference type="PANTHER" id="PTHR43132">
    <property type="entry name" value="ARSENICAL RESISTANCE OPERON REPRESSOR ARSR-RELATED"/>
    <property type="match status" value="1"/>
</dbReference>
<evidence type="ECO:0000313" key="6">
    <source>
        <dbReference type="Proteomes" id="UP000533598"/>
    </source>
</evidence>
<dbReference type="CDD" id="cd00090">
    <property type="entry name" value="HTH_ARSR"/>
    <property type="match status" value="1"/>
</dbReference>
<evidence type="ECO:0000256" key="3">
    <source>
        <dbReference type="ARBA" id="ARBA00023163"/>
    </source>
</evidence>
<evidence type="ECO:0000256" key="2">
    <source>
        <dbReference type="ARBA" id="ARBA00023125"/>
    </source>
</evidence>
<proteinExistence type="predicted"/>
<dbReference type="SUPFAM" id="SSF46785">
    <property type="entry name" value="Winged helix' DNA-binding domain"/>
    <property type="match status" value="1"/>
</dbReference>
<dbReference type="InterPro" id="IPR011991">
    <property type="entry name" value="ArsR-like_HTH"/>
</dbReference>